<dbReference type="InterPro" id="IPR023395">
    <property type="entry name" value="MCP_dom_sf"/>
</dbReference>
<dbReference type="PROSITE" id="PS50920">
    <property type="entry name" value="SOLCAR"/>
    <property type="match status" value="2"/>
</dbReference>
<evidence type="ECO:0000313" key="10">
    <source>
        <dbReference type="EMBL" id="GJJ13790.1"/>
    </source>
</evidence>
<dbReference type="GO" id="GO:0016020">
    <property type="term" value="C:membrane"/>
    <property type="evidence" value="ECO:0007669"/>
    <property type="project" value="UniProtKB-SubCell"/>
</dbReference>
<evidence type="ECO:0000256" key="1">
    <source>
        <dbReference type="ARBA" id="ARBA00004141"/>
    </source>
</evidence>
<comment type="subcellular location">
    <subcellularLocation>
        <location evidence="1">Membrane</location>
        <topology evidence="1">Multi-pass membrane protein</topology>
    </subcellularLocation>
</comment>
<dbReference type="AlphaFoldDB" id="A0AAV5ALQ5"/>
<name>A0AAV5ALQ5_9AGAM</name>
<dbReference type="Pfam" id="PF00153">
    <property type="entry name" value="Mito_carr"/>
    <property type="match status" value="3"/>
</dbReference>
<evidence type="ECO:0000256" key="9">
    <source>
        <dbReference type="RuleBase" id="RU000488"/>
    </source>
</evidence>
<evidence type="ECO:0000256" key="6">
    <source>
        <dbReference type="ARBA" id="ARBA00022989"/>
    </source>
</evidence>
<accession>A0AAV5ALQ5</accession>
<feature type="repeat" description="Solcar" evidence="8">
    <location>
        <begin position="4"/>
        <end position="134"/>
    </location>
</feature>
<gene>
    <name evidence="10" type="ORF">Clacol_008047</name>
</gene>
<sequence>MLYPTFTQSLLAGAIAGTTADFIFFPIDTIKTRLQSAQGFLCAGGFRGVYHGIGSVIIGGAPGACLIRVPTEVVKTRAQTATFGKSPLPSLIAAKRTFEVEGLRGFYRGFGITVARDLPFTVIELPLYEFLKVRLARYLGRETLHPYEAAICGSVAGGLAAAATTPLDVLKTRVMLDMRTDQKSTFMRHFSEIRQKEGLRVLFNGAVPRVSWMSIGGAVWLGIYEYTIQELMQQKPPIPRVTAAIL</sequence>
<organism evidence="10 11">
    <name type="scientific">Clathrus columnatus</name>
    <dbReference type="NCBI Taxonomy" id="1419009"/>
    <lineage>
        <taxon>Eukaryota</taxon>
        <taxon>Fungi</taxon>
        <taxon>Dikarya</taxon>
        <taxon>Basidiomycota</taxon>
        <taxon>Agaricomycotina</taxon>
        <taxon>Agaricomycetes</taxon>
        <taxon>Phallomycetidae</taxon>
        <taxon>Phallales</taxon>
        <taxon>Clathraceae</taxon>
        <taxon>Clathrus</taxon>
    </lineage>
</organism>
<evidence type="ECO:0000256" key="5">
    <source>
        <dbReference type="ARBA" id="ARBA00022737"/>
    </source>
</evidence>
<evidence type="ECO:0000256" key="7">
    <source>
        <dbReference type="ARBA" id="ARBA00023136"/>
    </source>
</evidence>
<dbReference type="EMBL" id="BPWL01000009">
    <property type="protein sequence ID" value="GJJ13790.1"/>
    <property type="molecule type" value="Genomic_DNA"/>
</dbReference>
<evidence type="ECO:0000256" key="2">
    <source>
        <dbReference type="ARBA" id="ARBA00006375"/>
    </source>
</evidence>
<protein>
    <recommendedName>
        <fullName evidence="12">S-adenosylmethionine transporter</fullName>
    </recommendedName>
</protein>
<evidence type="ECO:0000256" key="3">
    <source>
        <dbReference type="ARBA" id="ARBA00022448"/>
    </source>
</evidence>
<evidence type="ECO:0000256" key="8">
    <source>
        <dbReference type="PROSITE-ProRule" id="PRU00282"/>
    </source>
</evidence>
<dbReference type="Proteomes" id="UP001050691">
    <property type="component" value="Unassembled WGS sequence"/>
</dbReference>
<comment type="similarity">
    <text evidence="2 9">Belongs to the mitochondrial carrier (TC 2.A.29) family.</text>
</comment>
<reference evidence="10" key="1">
    <citation type="submission" date="2021-10" db="EMBL/GenBank/DDBJ databases">
        <title>De novo Genome Assembly of Clathrus columnatus (Basidiomycota, Fungi) Using Illumina and Nanopore Sequence Data.</title>
        <authorList>
            <person name="Ogiso-Tanaka E."/>
            <person name="Itagaki H."/>
            <person name="Hosoya T."/>
            <person name="Hosaka K."/>
        </authorList>
    </citation>
    <scope>NUCLEOTIDE SEQUENCE</scope>
    <source>
        <strain evidence="10">MO-923</strain>
    </source>
</reference>
<keyword evidence="5" id="KW-0677">Repeat</keyword>
<keyword evidence="4 8" id="KW-0812">Transmembrane</keyword>
<keyword evidence="7 8" id="KW-0472">Membrane</keyword>
<evidence type="ECO:0000256" key="4">
    <source>
        <dbReference type="ARBA" id="ARBA00022692"/>
    </source>
</evidence>
<keyword evidence="6" id="KW-1133">Transmembrane helix</keyword>
<dbReference type="InterPro" id="IPR018108">
    <property type="entry name" value="MCP_transmembrane"/>
</dbReference>
<dbReference type="Gene3D" id="1.50.40.10">
    <property type="entry name" value="Mitochondrial carrier domain"/>
    <property type="match status" value="2"/>
</dbReference>
<dbReference type="PANTHER" id="PTHR45667">
    <property type="entry name" value="S-ADENOSYLMETHIONINE MITOCHONDRIAL CARRIER PROTEIN"/>
    <property type="match status" value="1"/>
</dbReference>
<evidence type="ECO:0000313" key="11">
    <source>
        <dbReference type="Proteomes" id="UP001050691"/>
    </source>
</evidence>
<comment type="caution">
    <text evidence="10">The sequence shown here is derived from an EMBL/GenBank/DDBJ whole genome shotgun (WGS) entry which is preliminary data.</text>
</comment>
<evidence type="ECO:0008006" key="12">
    <source>
        <dbReference type="Google" id="ProtNLM"/>
    </source>
</evidence>
<dbReference type="SUPFAM" id="SSF103506">
    <property type="entry name" value="Mitochondrial carrier"/>
    <property type="match status" value="1"/>
</dbReference>
<proteinExistence type="inferred from homology"/>
<feature type="repeat" description="Solcar" evidence="8">
    <location>
        <begin position="144"/>
        <end position="230"/>
    </location>
</feature>
<keyword evidence="3 9" id="KW-0813">Transport</keyword>
<keyword evidence="11" id="KW-1185">Reference proteome</keyword>